<name>A0A346AWQ8_9FIRM</name>
<dbReference type="Pfam" id="PF04956">
    <property type="entry name" value="TrbC"/>
    <property type="match status" value="1"/>
</dbReference>
<dbReference type="EMBL" id="CP029462">
    <property type="protein sequence ID" value="AXL20301.1"/>
    <property type="molecule type" value="Genomic_DNA"/>
</dbReference>
<dbReference type="KEGG" id="meg:DKB62_01235"/>
<evidence type="ECO:0000313" key="3">
    <source>
        <dbReference type="Proteomes" id="UP000254337"/>
    </source>
</evidence>
<dbReference type="InterPro" id="IPR007039">
    <property type="entry name" value="TrbC/VirB2"/>
</dbReference>
<dbReference type="Proteomes" id="UP000254337">
    <property type="component" value="Chromosome"/>
</dbReference>
<keyword evidence="3" id="KW-1185">Reference proteome</keyword>
<sequence length="133" mass="14134">MHTNNTLHAFIVKQKAAMQRRYLYKVAGLSLFLSTSPIFTFASDVGITDTADVDSWPWTKFLNSLADQLTGPLPTTLGIMGIAAAAIAMFAGHGGAGTQKFIMLVFAISICLFAPNFVEIITDSAGGATIYGV</sequence>
<evidence type="ECO:0000256" key="1">
    <source>
        <dbReference type="SAM" id="Phobius"/>
    </source>
</evidence>
<keyword evidence="1" id="KW-0812">Transmembrane</keyword>
<protein>
    <submittedName>
        <fullName evidence="2">Conjugal transfer protein TrbC</fullName>
    </submittedName>
</protein>
<keyword evidence="1" id="KW-1133">Transmembrane helix</keyword>
<dbReference type="AlphaFoldDB" id="A0A346AWQ8"/>
<organism evidence="2 3">
    <name type="scientific">Megasphaera stantonii</name>
    <dbReference type="NCBI Taxonomy" id="2144175"/>
    <lineage>
        <taxon>Bacteria</taxon>
        <taxon>Bacillati</taxon>
        <taxon>Bacillota</taxon>
        <taxon>Negativicutes</taxon>
        <taxon>Veillonellales</taxon>
        <taxon>Veillonellaceae</taxon>
        <taxon>Megasphaera</taxon>
    </lineage>
</organism>
<accession>A0A346AWQ8</accession>
<dbReference type="OrthoDB" id="1624587at2"/>
<evidence type="ECO:0000313" key="2">
    <source>
        <dbReference type="EMBL" id="AXL20301.1"/>
    </source>
</evidence>
<feature type="transmembrane region" description="Helical" evidence="1">
    <location>
        <begin position="73"/>
        <end position="92"/>
    </location>
</feature>
<proteinExistence type="predicted"/>
<gene>
    <name evidence="2" type="ORF">DKB62_01235</name>
</gene>
<dbReference type="RefSeq" id="WP_107195582.1">
    <property type="nucleotide sequence ID" value="NZ_CP029462.1"/>
</dbReference>
<feature type="transmembrane region" description="Helical" evidence="1">
    <location>
        <begin position="22"/>
        <end position="42"/>
    </location>
</feature>
<keyword evidence="1" id="KW-0472">Membrane</keyword>
<feature type="transmembrane region" description="Helical" evidence="1">
    <location>
        <begin position="101"/>
        <end position="118"/>
    </location>
</feature>
<reference evidence="2 3" key="1">
    <citation type="submission" date="2018-05" db="EMBL/GenBank/DDBJ databases">
        <title>Complete genome sequence of Megasphaera sp. AJH120T, isolated from the ceca of a chicken.</title>
        <authorList>
            <person name="Maki J."/>
            <person name="Looft T."/>
        </authorList>
    </citation>
    <scope>NUCLEOTIDE SEQUENCE [LARGE SCALE GENOMIC DNA]</scope>
    <source>
        <strain evidence="2 3">AJH120</strain>
    </source>
</reference>